<name>A0A1A6GPR5_NEOLE</name>
<sequence>ILIEGVLGQGNTASIALFEIKMTAGYCIECDFEENHLCGFVNRWNPNVNWFVGGGTVKNTHSILPQDHTFRSEQ</sequence>
<feature type="non-terminal residue" evidence="2">
    <location>
        <position position="74"/>
    </location>
</feature>
<feature type="domain" description="MAM" evidence="1">
    <location>
        <begin position="28"/>
        <end position="74"/>
    </location>
</feature>
<organism evidence="2 3">
    <name type="scientific">Neotoma lepida</name>
    <name type="common">Desert woodrat</name>
    <dbReference type="NCBI Taxonomy" id="56216"/>
    <lineage>
        <taxon>Eukaryota</taxon>
        <taxon>Metazoa</taxon>
        <taxon>Chordata</taxon>
        <taxon>Craniata</taxon>
        <taxon>Vertebrata</taxon>
        <taxon>Euteleostomi</taxon>
        <taxon>Mammalia</taxon>
        <taxon>Eutheria</taxon>
        <taxon>Euarchontoglires</taxon>
        <taxon>Glires</taxon>
        <taxon>Rodentia</taxon>
        <taxon>Myomorpha</taxon>
        <taxon>Muroidea</taxon>
        <taxon>Cricetidae</taxon>
        <taxon>Neotominae</taxon>
        <taxon>Neotoma</taxon>
    </lineage>
</organism>
<evidence type="ECO:0000313" key="2">
    <source>
        <dbReference type="EMBL" id="OBS67347.1"/>
    </source>
</evidence>
<protein>
    <recommendedName>
        <fullName evidence="1">MAM domain-containing protein</fullName>
    </recommendedName>
</protein>
<proteinExistence type="predicted"/>
<dbReference type="EMBL" id="LZPO01086107">
    <property type="protein sequence ID" value="OBS67347.1"/>
    <property type="molecule type" value="Genomic_DNA"/>
</dbReference>
<dbReference type="InterPro" id="IPR000998">
    <property type="entry name" value="MAM_dom"/>
</dbReference>
<evidence type="ECO:0000313" key="3">
    <source>
        <dbReference type="Proteomes" id="UP000092124"/>
    </source>
</evidence>
<gene>
    <name evidence="2" type="ORF">A6R68_04112</name>
</gene>
<keyword evidence="3" id="KW-1185">Reference proteome</keyword>
<comment type="caution">
    <text evidence="2">The sequence shown here is derived from an EMBL/GenBank/DDBJ whole genome shotgun (WGS) entry which is preliminary data.</text>
</comment>
<dbReference type="PROSITE" id="PS50060">
    <property type="entry name" value="MAM_2"/>
    <property type="match status" value="1"/>
</dbReference>
<evidence type="ECO:0000259" key="1">
    <source>
        <dbReference type="PROSITE" id="PS50060"/>
    </source>
</evidence>
<dbReference type="AlphaFoldDB" id="A0A1A6GPR5"/>
<reference evidence="2 3" key="1">
    <citation type="submission" date="2016-06" db="EMBL/GenBank/DDBJ databases">
        <title>The Draft Genome Sequence and Annotation of the Desert Woodrat Neotoma lepida.</title>
        <authorList>
            <person name="Campbell M."/>
            <person name="Oakeson K.F."/>
            <person name="Yandell M."/>
            <person name="Halpert J.R."/>
            <person name="Dearing D."/>
        </authorList>
    </citation>
    <scope>NUCLEOTIDE SEQUENCE [LARGE SCALE GENOMIC DNA]</scope>
    <source>
        <strain evidence="2">417</strain>
        <tissue evidence="2">Liver</tissue>
    </source>
</reference>
<feature type="non-terminal residue" evidence="2">
    <location>
        <position position="1"/>
    </location>
</feature>
<dbReference type="OrthoDB" id="10020495at2759"/>
<dbReference type="Proteomes" id="UP000092124">
    <property type="component" value="Unassembled WGS sequence"/>
</dbReference>
<dbReference type="STRING" id="56216.A0A1A6GPR5"/>
<accession>A0A1A6GPR5</accession>
<dbReference type="GO" id="GO:0016020">
    <property type="term" value="C:membrane"/>
    <property type="evidence" value="ECO:0007669"/>
    <property type="project" value="InterPro"/>
</dbReference>